<feature type="domain" description="Jacalin-type lectin" evidence="3">
    <location>
        <begin position="210"/>
        <end position="296"/>
    </location>
</feature>
<gene>
    <name evidence="4" type="ORF">KSP39_PZI010685</name>
</gene>
<sequence>MESAKAAKSPDRNLAARTSRYSNAEETLSAICKLPNCKVAEPPDYPRTAAAVLNRPPEANNFIELGKISKKKTAWSCRARRIEKQSVLTARTRGLSTTGLGTKPDQDYTTKSPQRGLQTGELKNQSAQPGELRDYTKASPRHNPLPNSRAPKESGTCQTRRTPDESALLQIPNLSARLHPGNKHTAGPLADLDSRQPCPPLLSAQPARTINPKRPLTWVSGYYGLYANEPENAPHRYYKVITSLKFGNEEEAYGPFGFPDGACFSFCPGAEIAGFHGSSYDPTTVGFGYISAIGIYVKTEAVGFLGETSASSIASEAVV</sequence>
<dbReference type="InterPro" id="IPR001229">
    <property type="entry name" value="Jacalin-like_lectin_dom"/>
</dbReference>
<dbReference type="GO" id="GO:0030246">
    <property type="term" value="F:carbohydrate binding"/>
    <property type="evidence" value="ECO:0007669"/>
    <property type="project" value="UniProtKB-KW"/>
</dbReference>
<feature type="compositionally biased region" description="Polar residues" evidence="2">
    <location>
        <begin position="107"/>
        <end position="128"/>
    </location>
</feature>
<dbReference type="Proteomes" id="UP001418222">
    <property type="component" value="Unassembled WGS sequence"/>
</dbReference>
<accession>A0AAP0BLR8</accession>
<keyword evidence="5" id="KW-1185">Reference proteome</keyword>
<name>A0AAP0BLR8_9ASPA</name>
<feature type="region of interest" description="Disordered" evidence="2">
    <location>
        <begin position="1"/>
        <end position="23"/>
    </location>
</feature>
<dbReference type="Pfam" id="PF01419">
    <property type="entry name" value="Jacalin"/>
    <property type="match status" value="1"/>
</dbReference>
<dbReference type="PANTHER" id="PTHR47293:SF15">
    <property type="entry name" value="JACALIN-RELATED LECTIN 19"/>
    <property type="match status" value="1"/>
</dbReference>
<dbReference type="AlphaFoldDB" id="A0AAP0BLR8"/>
<dbReference type="PANTHER" id="PTHR47293">
    <property type="entry name" value="JACALIN-RELATED LECTIN 3"/>
    <property type="match status" value="1"/>
</dbReference>
<keyword evidence="1" id="KW-0430">Lectin</keyword>
<evidence type="ECO:0000313" key="4">
    <source>
        <dbReference type="EMBL" id="KAK8941274.1"/>
    </source>
</evidence>
<protein>
    <recommendedName>
        <fullName evidence="3">Jacalin-type lectin domain-containing protein</fullName>
    </recommendedName>
</protein>
<dbReference type="EMBL" id="JBBWWQ010000008">
    <property type="protein sequence ID" value="KAK8941274.1"/>
    <property type="molecule type" value="Genomic_DNA"/>
</dbReference>
<evidence type="ECO:0000256" key="2">
    <source>
        <dbReference type="SAM" id="MobiDB-lite"/>
    </source>
</evidence>
<evidence type="ECO:0000313" key="5">
    <source>
        <dbReference type="Proteomes" id="UP001418222"/>
    </source>
</evidence>
<comment type="caution">
    <text evidence="4">The sequence shown here is derived from an EMBL/GenBank/DDBJ whole genome shotgun (WGS) entry which is preliminary data.</text>
</comment>
<evidence type="ECO:0000259" key="3">
    <source>
        <dbReference type="Pfam" id="PF01419"/>
    </source>
</evidence>
<organism evidence="4 5">
    <name type="scientific">Platanthera zijinensis</name>
    <dbReference type="NCBI Taxonomy" id="2320716"/>
    <lineage>
        <taxon>Eukaryota</taxon>
        <taxon>Viridiplantae</taxon>
        <taxon>Streptophyta</taxon>
        <taxon>Embryophyta</taxon>
        <taxon>Tracheophyta</taxon>
        <taxon>Spermatophyta</taxon>
        <taxon>Magnoliopsida</taxon>
        <taxon>Liliopsida</taxon>
        <taxon>Asparagales</taxon>
        <taxon>Orchidaceae</taxon>
        <taxon>Orchidoideae</taxon>
        <taxon>Orchideae</taxon>
        <taxon>Orchidinae</taxon>
        <taxon>Platanthera</taxon>
    </lineage>
</organism>
<dbReference type="Gene3D" id="2.100.10.30">
    <property type="entry name" value="Jacalin-like lectin domain"/>
    <property type="match status" value="1"/>
</dbReference>
<dbReference type="InterPro" id="IPR036404">
    <property type="entry name" value="Jacalin-like_lectin_dom_sf"/>
</dbReference>
<feature type="region of interest" description="Disordered" evidence="2">
    <location>
        <begin position="88"/>
        <end position="167"/>
    </location>
</feature>
<reference evidence="4 5" key="1">
    <citation type="journal article" date="2022" name="Nat. Plants">
        <title>Genomes of leafy and leafless Platanthera orchids illuminate the evolution of mycoheterotrophy.</title>
        <authorList>
            <person name="Li M.H."/>
            <person name="Liu K.W."/>
            <person name="Li Z."/>
            <person name="Lu H.C."/>
            <person name="Ye Q.L."/>
            <person name="Zhang D."/>
            <person name="Wang J.Y."/>
            <person name="Li Y.F."/>
            <person name="Zhong Z.M."/>
            <person name="Liu X."/>
            <person name="Yu X."/>
            <person name="Liu D.K."/>
            <person name="Tu X.D."/>
            <person name="Liu B."/>
            <person name="Hao Y."/>
            <person name="Liao X.Y."/>
            <person name="Jiang Y.T."/>
            <person name="Sun W.H."/>
            <person name="Chen J."/>
            <person name="Chen Y.Q."/>
            <person name="Ai Y."/>
            <person name="Zhai J.W."/>
            <person name="Wu S.S."/>
            <person name="Zhou Z."/>
            <person name="Hsiao Y.Y."/>
            <person name="Wu W.L."/>
            <person name="Chen Y.Y."/>
            <person name="Lin Y.F."/>
            <person name="Hsu J.L."/>
            <person name="Li C.Y."/>
            <person name="Wang Z.W."/>
            <person name="Zhao X."/>
            <person name="Zhong W.Y."/>
            <person name="Ma X.K."/>
            <person name="Ma L."/>
            <person name="Huang J."/>
            <person name="Chen G.Z."/>
            <person name="Huang M.Z."/>
            <person name="Huang L."/>
            <person name="Peng D.H."/>
            <person name="Luo Y.B."/>
            <person name="Zou S.Q."/>
            <person name="Chen S.P."/>
            <person name="Lan S."/>
            <person name="Tsai W.C."/>
            <person name="Van de Peer Y."/>
            <person name="Liu Z.J."/>
        </authorList>
    </citation>
    <scope>NUCLEOTIDE SEQUENCE [LARGE SCALE GENOMIC DNA]</scope>
    <source>
        <strain evidence="4">Lor287</strain>
    </source>
</reference>
<proteinExistence type="predicted"/>
<feature type="compositionally biased region" description="Low complexity" evidence="2">
    <location>
        <begin position="88"/>
        <end position="102"/>
    </location>
</feature>
<evidence type="ECO:0000256" key="1">
    <source>
        <dbReference type="ARBA" id="ARBA00022734"/>
    </source>
</evidence>
<dbReference type="SUPFAM" id="SSF51101">
    <property type="entry name" value="Mannose-binding lectins"/>
    <property type="match status" value="1"/>
</dbReference>